<name>A0A0G4L8Y9_VERLO</name>
<evidence type="ECO:0000256" key="1">
    <source>
        <dbReference type="ARBA" id="ARBA00008383"/>
    </source>
</evidence>
<dbReference type="Pfam" id="PF02515">
    <property type="entry name" value="CoA_transf_3"/>
    <property type="match status" value="1"/>
</dbReference>
<gene>
    <name evidence="2" type="ORF">BN1723_011582</name>
</gene>
<proteinExistence type="inferred from homology"/>
<evidence type="ECO:0008006" key="4">
    <source>
        <dbReference type="Google" id="ProtNLM"/>
    </source>
</evidence>
<dbReference type="PANTHER" id="PTHR48228">
    <property type="entry name" value="SUCCINYL-COA--D-CITRAMALATE COA-TRANSFERASE"/>
    <property type="match status" value="1"/>
</dbReference>
<dbReference type="EMBL" id="CVQI01008891">
    <property type="protein sequence ID" value="CRK18421.1"/>
    <property type="molecule type" value="Genomic_DNA"/>
</dbReference>
<comment type="similarity">
    <text evidence="1">Belongs to the CoA-transferase III family.</text>
</comment>
<dbReference type="GO" id="GO:0003824">
    <property type="term" value="F:catalytic activity"/>
    <property type="evidence" value="ECO:0007669"/>
    <property type="project" value="InterPro"/>
</dbReference>
<dbReference type="AlphaFoldDB" id="A0A0G4L8Y9"/>
<dbReference type="InterPro" id="IPR023606">
    <property type="entry name" value="CoA-Trfase_III_dom_1_sf"/>
</dbReference>
<dbReference type="PANTHER" id="PTHR48228:SF5">
    <property type="entry name" value="ALPHA-METHYLACYL-COA RACEMASE"/>
    <property type="match status" value="1"/>
</dbReference>
<organism evidence="2 3">
    <name type="scientific">Verticillium longisporum</name>
    <name type="common">Verticillium dahliae var. longisporum</name>
    <dbReference type="NCBI Taxonomy" id="100787"/>
    <lineage>
        <taxon>Eukaryota</taxon>
        <taxon>Fungi</taxon>
        <taxon>Dikarya</taxon>
        <taxon>Ascomycota</taxon>
        <taxon>Pezizomycotina</taxon>
        <taxon>Sordariomycetes</taxon>
        <taxon>Hypocreomycetidae</taxon>
        <taxon>Glomerellales</taxon>
        <taxon>Plectosphaerellaceae</taxon>
        <taxon>Verticillium</taxon>
    </lineage>
</organism>
<evidence type="ECO:0000313" key="2">
    <source>
        <dbReference type="EMBL" id="CRK18421.1"/>
    </source>
</evidence>
<sequence>MVGPPPLTGLKTSDGRYMSVGALEPQFYKALIRGLGLEGQGWEAKRQDPQVWPAMRALFTDVFLSKPRTEWEAIFDGTDACCTPVLEYPELESEAGREGDLRPAVTLVETPCLAVVAGAKDARQGQGPGVPGDGYVGIPLRPGDGGEAVLQEWLGWSSGKEFEVLRGGLVLKSKL</sequence>
<evidence type="ECO:0000313" key="3">
    <source>
        <dbReference type="Proteomes" id="UP000045706"/>
    </source>
</evidence>
<dbReference type="Proteomes" id="UP000045706">
    <property type="component" value="Unassembled WGS sequence"/>
</dbReference>
<dbReference type="InterPro" id="IPR050509">
    <property type="entry name" value="CoA-transferase_III"/>
</dbReference>
<dbReference type="InterPro" id="IPR044855">
    <property type="entry name" value="CoA-Trfase_III_dom3_sf"/>
</dbReference>
<reference evidence="3" key="1">
    <citation type="submission" date="2015-05" db="EMBL/GenBank/DDBJ databases">
        <authorList>
            <person name="Fogelqvist Johan"/>
        </authorList>
    </citation>
    <scope>NUCLEOTIDE SEQUENCE [LARGE SCALE GENOMIC DNA]</scope>
</reference>
<dbReference type="Gene3D" id="3.30.1540.10">
    <property type="entry name" value="formyl-coa transferase, domain 3"/>
    <property type="match status" value="1"/>
</dbReference>
<dbReference type="SUPFAM" id="SSF89796">
    <property type="entry name" value="CoA-transferase family III (CaiB/BaiF)"/>
    <property type="match status" value="1"/>
</dbReference>
<protein>
    <recommendedName>
        <fullName evidence="4">Alpha-methylacyl-CoA racemase</fullName>
    </recommendedName>
</protein>
<accession>A0A0G4L8Y9</accession>
<dbReference type="InterPro" id="IPR003673">
    <property type="entry name" value="CoA-Trfase_fam_III"/>
</dbReference>